<dbReference type="Proteomes" id="UP001151760">
    <property type="component" value="Unassembled WGS sequence"/>
</dbReference>
<reference evidence="1" key="1">
    <citation type="journal article" date="2022" name="Int. J. Mol. Sci.">
        <title>Draft Genome of Tanacetum Coccineum: Genomic Comparison of Closely Related Tanacetum-Family Plants.</title>
        <authorList>
            <person name="Yamashiro T."/>
            <person name="Shiraishi A."/>
            <person name="Nakayama K."/>
            <person name="Satake H."/>
        </authorList>
    </citation>
    <scope>NUCLEOTIDE SEQUENCE</scope>
</reference>
<evidence type="ECO:0000313" key="2">
    <source>
        <dbReference type="Proteomes" id="UP001151760"/>
    </source>
</evidence>
<protein>
    <recommendedName>
        <fullName evidence="3">F-box associated domain-containing protein</fullName>
    </recommendedName>
</protein>
<comment type="caution">
    <text evidence="1">The sequence shown here is derived from an EMBL/GenBank/DDBJ whole genome shotgun (WGS) entry which is preliminary data.</text>
</comment>
<gene>
    <name evidence="1" type="ORF">Tco_1016690</name>
</gene>
<dbReference type="EMBL" id="BQNB010017613">
    <property type="protein sequence ID" value="GJT65210.1"/>
    <property type="molecule type" value="Genomic_DNA"/>
</dbReference>
<accession>A0ABQ5FPC5</accession>
<name>A0ABQ5FPC5_9ASTR</name>
<organism evidence="1 2">
    <name type="scientific">Tanacetum coccineum</name>
    <dbReference type="NCBI Taxonomy" id="301880"/>
    <lineage>
        <taxon>Eukaryota</taxon>
        <taxon>Viridiplantae</taxon>
        <taxon>Streptophyta</taxon>
        <taxon>Embryophyta</taxon>
        <taxon>Tracheophyta</taxon>
        <taxon>Spermatophyta</taxon>
        <taxon>Magnoliopsida</taxon>
        <taxon>eudicotyledons</taxon>
        <taxon>Gunneridae</taxon>
        <taxon>Pentapetalae</taxon>
        <taxon>asterids</taxon>
        <taxon>campanulids</taxon>
        <taxon>Asterales</taxon>
        <taxon>Asteraceae</taxon>
        <taxon>Asteroideae</taxon>
        <taxon>Anthemideae</taxon>
        <taxon>Anthemidinae</taxon>
        <taxon>Tanacetum</taxon>
    </lineage>
</organism>
<evidence type="ECO:0008006" key="3">
    <source>
        <dbReference type="Google" id="ProtNLM"/>
    </source>
</evidence>
<reference evidence="1" key="2">
    <citation type="submission" date="2022-01" db="EMBL/GenBank/DDBJ databases">
        <authorList>
            <person name="Yamashiro T."/>
            <person name="Shiraishi A."/>
            <person name="Satake H."/>
            <person name="Nakayama K."/>
        </authorList>
    </citation>
    <scope>NUCLEOTIDE SEQUENCE</scope>
</reference>
<keyword evidence="2" id="KW-1185">Reference proteome</keyword>
<evidence type="ECO:0000313" key="1">
    <source>
        <dbReference type="EMBL" id="GJT65210.1"/>
    </source>
</evidence>
<proteinExistence type="predicted"/>
<sequence length="308" mass="35560">MNDHTKDDEEREICRMGVMDNIDLYTHILEVMSSLKLDKGKEEMFRVYVEKKGEILKLRVKKNKRFEVPIALRGEDDSFALVHTGKDHLILHLWESGMGPVGCQVINVTDYYRTGSMCWVDHGVDQVDLPFSLNLNDTCSYWFVGSRYMVELDSGSMHIIRPPASNTCYMLEDDYYLKQFEILKECPNMKGLSTHACMSIVVNIKNKGIFKSKVVLEEPMEAPSLFFPDVPKVIFGGRYVILFRRKEGNTVYDLCYAVIEAAQRKRVVRDTLVDIWFRSGCKEVDIGLGGRRDKPLRQVDMLLYSWGI</sequence>